<feature type="region of interest" description="Disordered" evidence="1">
    <location>
        <begin position="444"/>
        <end position="464"/>
    </location>
</feature>
<protein>
    <submittedName>
        <fullName evidence="5">Class I SAM-dependent methyltransferase</fullName>
    </submittedName>
</protein>
<reference evidence="5 6" key="1">
    <citation type="journal article" date="2021" name="Genome Biol. Evol.">
        <title>Complete Genome Sequencing of a Novel Gloeobacter Species from a Waterfall Cave in Mexico.</title>
        <authorList>
            <person name="Saw J.H."/>
            <person name="Cardona T."/>
            <person name="Montejano G."/>
        </authorList>
    </citation>
    <scope>NUCLEOTIDE SEQUENCE [LARGE SCALE GENOMIC DNA]</scope>
    <source>
        <strain evidence="5">MG652769</strain>
    </source>
</reference>
<dbReference type="InterPro" id="IPR056393">
    <property type="entry name" value="AprA-like_MT2"/>
</dbReference>
<sequence length="581" mass="63842">MADNSETIPLMSGSRSAAEQSTLRRSCAIAIPKAGTSRPLLPSARVEERFIDKNGQAEIRRKIFLHLDGIALATTIMALEEKGILAWFARVESASLHSLVDRFGGNVGYLNVALRLLACQGWLTRAVGANGIGYTLTAKGRGALKLAPVYRELSAFVPLAIRMDEYLFSNLPESAAFRRLIERSARGWDLDGAHRLIREQVHHHLDGMLVGPTMVALAMHGVFDSPDLRCPQAGDHLQEAFVLLVNQGWAVRAGEQVRLTPSGRFAASRAYAYGVTVSYLPTFLLVPELIFGDPTVLIVRTAGGDETHVHREMNVWGSGRAHHTYFKKVDDIIVDIFERSDRPLGIADMGCGDGALVEHIYRVIKTRTARGRTLSEDPLIVVCADYNEAALVTARTRLTGAGIPHIAIFGDINDPDDFARRLQQEHGIHLNEVLSVRSFLDHNRPYRPPAQTGAPGRPSRSTGAFAHQGRMIEGHELFLNLTEHFRRWAAHLGRFGLLVLDLHTVDAEQAARQLGRTLATPYDATHGYSDQYPIELSEFLDAARAAGLESEPLYAIQYPSAALAAISINLLTPKPTTGTRL</sequence>
<gene>
    <name evidence="5" type="ORF">ISF26_08045</name>
</gene>
<keyword evidence="6" id="KW-1185">Reference proteome</keyword>
<dbReference type="SUPFAM" id="SSF53335">
    <property type="entry name" value="S-adenosyl-L-methionine-dependent methyltransferases"/>
    <property type="match status" value="1"/>
</dbReference>
<feature type="domain" description="AprA-like N-terminal" evidence="3">
    <location>
        <begin position="60"/>
        <end position="125"/>
    </location>
</feature>
<keyword evidence="5" id="KW-0808">Transferase</keyword>
<feature type="domain" description="AprA winged helix" evidence="4">
    <location>
        <begin position="206"/>
        <end position="293"/>
    </location>
</feature>
<dbReference type="InterPro" id="IPR056395">
    <property type="entry name" value="WH_AprA"/>
</dbReference>
<dbReference type="RefSeq" id="WP_230843390.1">
    <property type="nucleotide sequence ID" value="NZ_CP063845.1"/>
</dbReference>
<evidence type="ECO:0000313" key="5">
    <source>
        <dbReference type="EMBL" id="UFP96145.1"/>
    </source>
</evidence>
<dbReference type="Pfam" id="PF23589">
    <property type="entry name" value="WHD_AprA"/>
    <property type="match status" value="1"/>
</dbReference>
<organism evidence="5 6">
    <name type="scientific">Gloeobacter morelensis MG652769</name>
    <dbReference type="NCBI Taxonomy" id="2781736"/>
    <lineage>
        <taxon>Bacteria</taxon>
        <taxon>Bacillati</taxon>
        <taxon>Cyanobacteriota</taxon>
        <taxon>Cyanophyceae</taxon>
        <taxon>Gloeobacterales</taxon>
        <taxon>Gloeobacteraceae</taxon>
        <taxon>Gloeobacter</taxon>
        <taxon>Gloeobacter morelensis</taxon>
    </lineage>
</organism>
<accession>A0ABY3PRB1</accession>
<dbReference type="Pfam" id="PF23526">
    <property type="entry name" value="AprA_N"/>
    <property type="match status" value="1"/>
</dbReference>
<evidence type="ECO:0000313" key="6">
    <source>
        <dbReference type="Proteomes" id="UP001054846"/>
    </source>
</evidence>
<name>A0ABY3PRB1_9CYAN</name>
<feature type="domain" description="AprA-like MT2-like" evidence="2">
    <location>
        <begin position="306"/>
        <end position="569"/>
    </location>
</feature>
<evidence type="ECO:0000259" key="4">
    <source>
        <dbReference type="Pfam" id="PF23589"/>
    </source>
</evidence>
<dbReference type="InterPro" id="IPR029063">
    <property type="entry name" value="SAM-dependent_MTases_sf"/>
</dbReference>
<evidence type="ECO:0000259" key="3">
    <source>
        <dbReference type="Pfam" id="PF23526"/>
    </source>
</evidence>
<dbReference type="Pfam" id="PF23525">
    <property type="entry name" value="Methyltransf_36"/>
    <property type="match status" value="1"/>
</dbReference>
<dbReference type="Gene3D" id="3.40.50.150">
    <property type="entry name" value="Vaccinia Virus protein VP39"/>
    <property type="match status" value="1"/>
</dbReference>
<proteinExistence type="predicted"/>
<evidence type="ECO:0000256" key="1">
    <source>
        <dbReference type="SAM" id="MobiDB-lite"/>
    </source>
</evidence>
<dbReference type="GO" id="GO:0008168">
    <property type="term" value="F:methyltransferase activity"/>
    <property type="evidence" value="ECO:0007669"/>
    <property type="project" value="UniProtKB-KW"/>
</dbReference>
<evidence type="ECO:0000259" key="2">
    <source>
        <dbReference type="Pfam" id="PF23525"/>
    </source>
</evidence>
<dbReference type="InterPro" id="IPR056394">
    <property type="entry name" value="AprA-like_N"/>
</dbReference>
<dbReference type="GO" id="GO:0032259">
    <property type="term" value="P:methylation"/>
    <property type="evidence" value="ECO:0007669"/>
    <property type="project" value="UniProtKB-KW"/>
</dbReference>
<dbReference type="EMBL" id="CP063845">
    <property type="protein sequence ID" value="UFP96145.1"/>
    <property type="molecule type" value="Genomic_DNA"/>
</dbReference>
<keyword evidence="5" id="KW-0489">Methyltransferase</keyword>
<dbReference type="Proteomes" id="UP001054846">
    <property type="component" value="Chromosome"/>
</dbReference>